<accession>A0A1G8VPT7</accession>
<feature type="domain" description="Histidine kinase" evidence="8">
    <location>
        <begin position="341"/>
        <end position="536"/>
    </location>
</feature>
<keyword evidence="4" id="KW-0547">Nucleotide-binding</keyword>
<dbReference type="AlphaFoldDB" id="A0A1G8VPT7"/>
<dbReference type="EMBL" id="FNFC01000007">
    <property type="protein sequence ID" value="SDJ67435.1"/>
    <property type="molecule type" value="Genomic_DNA"/>
</dbReference>
<protein>
    <recommendedName>
        <fullName evidence="2">histidine kinase</fullName>
        <ecNumber evidence="2">2.7.13.3</ecNumber>
    </recommendedName>
</protein>
<evidence type="ECO:0000313" key="12">
    <source>
        <dbReference type="Proteomes" id="UP000198856"/>
    </source>
</evidence>
<dbReference type="Pfam" id="PF13426">
    <property type="entry name" value="PAS_9"/>
    <property type="match status" value="1"/>
</dbReference>
<feature type="transmembrane region" description="Helical" evidence="7">
    <location>
        <begin position="103"/>
        <end position="123"/>
    </location>
</feature>
<evidence type="ECO:0000256" key="5">
    <source>
        <dbReference type="ARBA" id="ARBA00022777"/>
    </source>
</evidence>
<keyword evidence="6" id="KW-0067">ATP-binding</keyword>
<dbReference type="CDD" id="cd00075">
    <property type="entry name" value="HATPase"/>
    <property type="match status" value="1"/>
</dbReference>
<reference evidence="11 12" key="1">
    <citation type="submission" date="2016-10" db="EMBL/GenBank/DDBJ databases">
        <authorList>
            <person name="de Groot N.N."/>
        </authorList>
    </citation>
    <scope>NUCLEOTIDE SEQUENCE [LARGE SCALE GENOMIC DNA]</scope>
    <source>
        <strain evidence="11 12">IBRC-M10015</strain>
    </source>
</reference>
<dbReference type="InterPro" id="IPR031621">
    <property type="entry name" value="HisKA_7TM"/>
</dbReference>
<feature type="transmembrane region" description="Helical" evidence="7">
    <location>
        <begin position="34"/>
        <end position="55"/>
    </location>
</feature>
<evidence type="ECO:0000256" key="2">
    <source>
        <dbReference type="ARBA" id="ARBA00012438"/>
    </source>
</evidence>
<dbReference type="SMART" id="SM00387">
    <property type="entry name" value="HATPase_c"/>
    <property type="match status" value="1"/>
</dbReference>
<evidence type="ECO:0000256" key="1">
    <source>
        <dbReference type="ARBA" id="ARBA00000085"/>
    </source>
</evidence>
<gene>
    <name evidence="11" type="ORF">SAMN05216226_10744</name>
</gene>
<feature type="domain" description="PAS" evidence="9">
    <location>
        <begin position="229"/>
        <end position="295"/>
    </location>
</feature>
<dbReference type="PANTHER" id="PTHR44936">
    <property type="entry name" value="SENSOR PROTEIN CREC"/>
    <property type="match status" value="1"/>
</dbReference>
<dbReference type="STRING" id="890420.SAMN05216226_10744"/>
<dbReference type="EC" id="2.7.13.3" evidence="2"/>
<dbReference type="PROSITE" id="PS50113">
    <property type="entry name" value="PAC"/>
    <property type="match status" value="1"/>
</dbReference>
<evidence type="ECO:0000259" key="9">
    <source>
        <dbReference type="PROSITE" id="PS50112"/>
    </source>
</evidence>
<dbReference type="RefSeq" id="WP_092701911.1">
    <property type="nucleotide sequence ID" value="NZ_FNFC01000007.1"/>
</dbReference>
<dbReference type="InterPro" id="IPR035965">
    <property type="entry name" value="PAS-like_dom_sf"/>
</dbReference>
<dbReference type="OrthoDB" id="327291at2157"/>
<dbReference type="CDD" id="cd00130">
    <property type="entry name" value="PAS"/>
    <property type="match status" value="1"/>
</dbReference>
<feature type="transmembrane region" description="Helical" evidence="7">
    <location>
        <begin position="197"/>
        <end position="214"/>
    </location>
</feature>
<dbReference type="Pfam" id="PF02518">
    <property type="entry name" value="HATPase_c"/>
    <property type="match status" value="1"/>
</dbReference>
<dbReference type="InterPro" id="IPR050980">
    <property type="entry name" value="2C_sensor_his_kinase"/>
</dbReference>
<proteinExistence type="predicted"/>
<keyword evidence="12" id="KW-1185">Reference proteome</keyword>
<dbReference type="InterPro" id="IPR036890">
    <property type="entry name" value="HATPase_C_sf"/>
</dbReference>
<dbReference type="InterPro" id="IPR005467">
    <property type="entry name" value="His_kinase_dom"/>
</dbReference>
<dbReference type="SUPFAM" id="SSF55874">
    <property type="entry name" value="ATPase domain of HSP90 chaperone/DNA topoisomerase II/histidine kinase"/>
    <property type="match status" value="1"/>
</dbReference>
<dbReference type="InterPro" id="IPR003594">
    <property type="entry name" value="HATPase_dom"/>
</dbReference>
<evidence type="ECO:0000259" key="10">
    <source>
        <dbReference type="PROSITE" id="PS50113"/>
    </source>
</evidence>
<evidence type="ECO:0000259" key="8">
    <source>
        <dbReference type="PROSITE" id="PS50109"/>
    </source>
</evidence>
<evidence type="ECO:0000313" key="11">
    <source>
        <dbReference type="EMBL" id="SDJ67435.1"/>
    </source>
</evidence>
<evidence type="ECO:0000256" key="6">
    <source>
        <dbReference type="ARBA" id="ARBA00022840"/>
    </source>
</evidence>
<feature type="transmembrane region" description="Helical" evidence="7">
    <location>
        <begin position="67"/>
        <end position="91"/>
    </location>
</feature>
<feature type="transmembrane region" description="Helical" evidence="7">
    <location>
        <begin position="129"/>
        <end position="153"/>
    </location>
</feature>
<dbReference type="GO" id="GO:0004673">
    <property type="term" value="F:protein histidine kinase activity"/>
    <property type="evidence" value="ECO:0007669"/>
    <property type="project" value="UniProtKB-EC"/>
</dbReference>
<keyword evidence="5" id="KW-0418">Kinase</keyword>
<dbReference type="Gene3D" id="3.30.565.10">
    <property type="entry name" value="Histidine kinase-like ATPase, C-terminal domain"/>
    <property type="match status" value="1"/>
</dbReference>
<organism evidence="11 12">
    <name type="scientific">Halovenus aranensis</name>
    <dbReference type="NCBI Taxonomy" id="890420"/>
    <lineage>
        <taxon>Archaea</taxon>
        <taxon>Methanobacteriati</taxon>
        <taxon>Methanobacteriota</taxon>
        <taxon>Stenosarchaea group</taxon>
        <taxon>Halobacteria</taxon>
        <taxon>Halobacteriales</taxon>
        <taxon>Haloarculaceae</taxon>
        <taxon>Halovenus</taxon>
    </lineage>
</organism>
<dbReference type="InterPro" id="IPR004358">
    <property type="entry name" value="Sig_transdc_His_kin-like_C"/>
</dbReference>
<feature type="domain" description="PAC" evidence="10">
    <location>
        <begin position="285"/>
        <end position="337"/>
    </location>
</feature>
<dbReference type="PRINTS" id="PR00344">
    <property type="entry name" value="BCTRLSENSOR"/>
</dbReference>
<dbReference type="Pfam" id="PF16927">
    <property type="entry name" value="HisKA_7TM"/>
    <property type="match status" value="1"/>
</dbReference>
<evidence type="ECO:0000256" key="4">
    <source>
        <dbReference type="ARBA" id="ARBA00022741"/>
    </source>
</evidence>
<dbReference type="Gene3D" id="3.30.450.20">
    <property type="entry name" value="PAS domain"/>
    <property type="match status" value="1"/>
</dbReference>
<feature type="transmembrane region" description="Helical" evidence="7">
    <location>
        <begin position="6"/>
        <end position="27"/>
    </location>
</feature>
<keyword evidence="7" id="KW-1133">Transmembrane helix</keyword>
<dbReference type="PANTHER" id="PTHR44936:SF10">
    <property type="entry name" value="SENSOR PROTEIN RSTB"/>
    <property type="match status" value="1"/>
</dbReference>
<dbReference type="Proteomes" id="UP000198856">
    <property type="component" value="Unassembled WGS sequence"/>
</dbReference>
<dbReference type="SUPFAM" id="SSF55785">
    <property type="entry name" value="PYP-like sensor domain (PAS domain)"/>
    <property type="match status" value="1"/>
</dbReference>
<dbReference type="NCBIfam" id="TIGR00229">
    <property type="entry name" value="sensory_box"/>
    <property type="match status" value="1"/>
</dbReference>
<keyword evidence="3" id="KW-0808">Transferase</keyword>
<evidence type="ECO:0000256" key="7">
    <source>
        <dbReference type="SAM" id="Phobius"/>
    </source>
</evidence>
<dbReference type="GO" id="GO:0005524">
    <property type="term" value="F:ATP binding"/>
    <property type="evidence" value="ECO:0007669"/>
    <property type="project" value="UniProtKB-KW"/>
</dbReference>
<keyword evidence="7" id="KW-0472">Membrane</keyword>
<dbReference type="PROSITE" id="PS50109">
    <property type="entry name" value="HIS_KIN"/>
    <property type="match status" value="1"/>
</dbReference>
<dbReference type="InterPro" id="IPR000014">
    <property type="entry name" value="PAS"/>
</dbReference>
<keyword evidence="7" id="KW-0812">Transmembrane</keyword>
<feature type="transmembrane region" description="Helical" evidence="7">
    <location>
        <begin position="165"/>
        <end position="185"/>
    </location>
</feature>
<comment type="catalytic activity">
    <reaction evidence="1">
        <text>ATP + protein L-histidine = ADP + protein N-phospho-L-histidine.</text>
        <dbReference type="EC" id="2.7.13.3"/>
    </reaction>
</comment>
<dbReference type="InterPro" id="IPR000700">
    <property type="entry name" value="PAS-assoc_C"/>
</dbReference>
<dbReference type="PROSITE" id="PS50112">
    <property type="entry name" value="PAS"/>
    <property type="match status" value="1"/>
</dbReference>
<name>A0A1G8VPT7_9EURY</name>
<evidence type="ECO:0000256" key="3">
    <source>
        <dbReference type="ARBA" id="ARBA00022679"/>
    </source>
</evidence>
<sequence>MVSLATVLFGGGIFVSLVLCLLGLYSYRRWDEPGVLSFAVFTVLLGLSGLAGGIGQSVLGAGAQDQAFWAVSGLLGVALWCLPWGLFGLQYSGRYTRLSRRNIAFLLVPYVLVIGGLTFQLLAPAGGSVLALIVGGVVAVYMFGLLALGVGIVLKTTAEYSHLSLRAGVSLSAAPLAVVIGLNAANALSTRATIAEAYLVTFAIPTLALGLALFRYDTFESTPAVGTIGEREIAREIDDLVFVVDNHDRLIKLNEAAIETLGLSRETTHGKPLSTVLDDDIERFQDRETVTLETADGSRRYDAQVSTVTDQHGRELGSLVSLHDVTEHDLREQRLAVLNRVLRHNLRNKVEVVKSHAEVLGQHHENGHAETIVDTADDIADLGQSARTIDQFVSCSQASSMVDVVEAVRTTVNETATDGVTVSFDLPERATVETNSEALHGALDSAVENAVTYAESGIEITVSEGETSYEVTIADDGPGIPEAELASLDDGTETALEHGTGLGLWQLKWAVTTMGGELDFETDDGTTVRFTVPHGYRQPTDQV</sequence>